<protein>
    <submittedName>
        <fullName evidence="2">Nucleoside recognition protein</fullName>
    </submittedName>
</protein>
<evidence type="ECO:0000313" key="2">
    <source>
        <dbReference type="EMBL" id="NSE17607.1"/>
    </source>
</evidence>
<dbReference type="EMBL" id="JAAITQ010000038">
    <property type="protein sequence ID" value="NSE17607.1"/>
    <property type="molecule type" value="Genomic_DNA"/>
</dbReference>
<keyword evidence="1" id="KW-0472">Membrane</keyword>
<feature type="transmembrane region" description="Helical" evidence="1">
    <location>
        <begin position="175"/>
        <end position="194"/>
    </location>
</feature>
<organism evidence="2 3">
    <name type="scientific">Fusicatenibacter saccharivorans</name>
    <dbReference type="NCBI Taxonomy" id="1150298"/>
    <lineage>
        <taxon>Bacteria</taxon>
        <taxon>Bacillati</taxon>
        <taxon>Bacillota</taxon>
        <taxon>Clostridia</taxon>
        <taxon>Lachnospirales</taxon>
        <taxon>Lachnospiraceae</taxon>
        <taxon>Fusicatenibacter</taxon>
    </lineage>
</organism>
<feature type="transmembrane region" description="Helical" evidence="1">
    <location>
        <begin position="145"/>
        <end position="163"/>
    </location>
</feature>
<gene>
    <name evidence="2" type="ORF">G5B05_14680</name>
</gene>
<name>A0ABX2GH77_9FIRM</name>
<dbReference type="Proteomes" id="UP000768180">
    <property type="component" value="Unassembled WGS sequence"/>
</dbReference>
<keyword evidence="1" id="KW-1133">Transmembrane helix</keyword>
<proteinExistence type="predicted"/>
<evidence type="ECO:0000256" key="1">
    <source>
        <dbReference type="SAM" id="Phobius"/>
    </source>
</evidence>
<sequence length="202" mass="21640">MNVLWSSMLLLGIVYGAIQGRMPEVTDGVIRASREAVVLAVSLVGVTGFWAGLMEIAKKAGVIDGLVKRMGPVLRFLFPRVPEEHPAMRAAGMNMICNVFGLGAAATPPGLAAMERFEELEEERRKTKNPAAVPEGTANREMCTFLILNISSLQLIPVNIIAYRSQYGSVHPTAIVGPALAATAASTIAAVVFCKVMERMGR</sequence>
<keyword evidence="1" id="KW-0812">Transmembrane</keyword>
<feature type="transmembrane region" description="Helical" evidence="1">
    <location>
        <begin position="32"/>
        <end position="53"/>
    </location>
</feature>
<reference evidence="2 3" key="1">
    <citation type="journal article" date="2020" name="Cell Host Microbe">
        <title>Functional and Genomic Variation between Human-Derived Isolates of Lachnospiraceae Reveals Inter- and Intra-Species Diversity.</title>
        <authorList>
            <person name="Sorbara M.T."/>
            <person name="Littmann E.R."/>
            <person name="Fontana E."/>
            <person name="Moody T.U."/>
            <person name="Kohout C.E."/>
            <person name="Gjonbalaj M."/>
            <person name="Eaton V."/>
            <person name="Seok R."/>
            <person name="Leiner I.M."/>
            <person name="Pamer E.G."/>
        </authorList>
    </citation>
    <scope>NUCLEOTIDE SEQUENCE [LARGE SCALE GENOMIC DNA]</scope>
    <source>
        <strain evidence="2 3">MSK.14.54</strain>
    </source>
</reference>
<comment type="caution">
    <text evidence="2">The sequence shown here is derived from an EMBL/GenBank/DDBJ whole genome shotgun (WGS) entry which is preliminary data.</text>
</comment>
<evidence type="ECO:0000313" key="3">
    <source>
        <dbReference type="Proteomes" id="UP000768180"/>
    </source>
</evidence>
<dbReference type="RefSeq" id="WP_117762080.1">
    <property type="nucleotide sequence ID" value="NZ_CABJFB010000017.1"/>
</dbReference>
<keyword evidence="3" id="KW-1185">Reference proteome</keyword>
<accession>A0ABX2GH77</accession>